<keyword evidence="3" id="KW-0915">Sodium</keyword>
<dbReference type="InterPro" id="IPR038377">
    <property type="entry name" value="Na/Glc_symporter_sf"/>
</dbReference>
<dbReference type="Proteomes" id="UP000821837">
    <property type="component" value="Unassembled WGS sequence"/>
</dbReference>
<proteinExistence type="predicted"/>
<dbReference type="GO" id="GO:0008292">
    <property type="term" value="P:acetylcholine biosynthetic process"/>
    <property type="evidence" value="ECO:0007669"/>
    <property type="project" value="TreeGrafter"/>
</dbReference>
<organism evidence="9 10">
    <name type="scientific">Rhipicephalus sanguineus</name>
    <name type="common">Brown dog tick</name>
    <name type="synonym">Ixodes sanguineus</name>
    <dbReference type="NCBI Taxonomy" id="34632"/>
    <lineage>
        <taxon>Eukaryota</taxon>
        <taxon>Metazoa</taxon>
        <taxon>Ecdysozoa</taxon>
        <taxon>Arthropoda</taxon>
        <taxon>Chelicerata</taxon>
        <taxon>Arachnida</taxon>
        <taxon>Acari</taxon>
        <taxon>Parasitiformes</taxon>
        <taxon>Ixodida</taxon>
        <taxon>Ixodoidea</taxon>
        <taxon>Ixodidae</taxon>
        <taxon>Rhipicephalinae</taxon>
        <taxon>Rhipicephalus</taxon>
        <taxon>Rhipicephalus</taxon>
    </lineage>
</organism>
<sequence>MWGLDAGVMGTFGSTSTASRAVPVENDRVVAECVEALPARSTGIRRPHLSSVVESLRRDDLRLLQADKDGGFVVLSSHECRTNADTADTIFGRPRSHQAKAKKLALQKCDEVGLLKLSASIKGSKEVCLSAFFTVKPHKESSPFQVIVSEVGSWQRCLDPYLMKGLKLLEVDDPFLIRKPSGISTFLEVSCPTGVQAFSVDIKDLYSLPQAALTILKKAGFSDQFLSGLAEVILKEPGKTAKPGAASDGEVIWVMRLAIVAVGALATYMALTAESVYALWYLSSDLVYVILFPQLLSVVYLKDYVNTYGSLAAYLVGSFFRAGGGEALLGIPAFIRYPYYDDEMQVQRFPFRTFAMCMCFITLLVVSFVASWLFNNVLPTSLDIFSPDSTERRRPAPLPADCGRHDAQQLVAAVGARVIITGPFGEVETEAAVSDKLPPQYPGRSSVFISTTHCKNVNKPVEFALSSRLVLTRRSNGDRPRYPQTAVATTRDNAL</sequence>
<dbReference type="PANTHER" id="PTHR45897">
    <property type="entry name" value="HIGH-AFFINITY CHOLINE TRANSPORTER 1"/>
    <property type="match status" value="1"/>
</dbReference>
<evidence type="ECO:0000256" key="4">
    <source>
        <dbReference type="ARBA" id="ARBA00023065"/>
    </source>
</evidence>
<gene>
    <name evidence="9" type="ORF">HPB52_009265</name>
</gene>
<keyword evidence="8" id="KW-0472">Membrane</keyword>
<name>A0A9D4Q5S1_RHISA</name>
<keyword evidence="8" id="KW-1133">Transmembrane helix</keyword>
<dbReference type="Gene3D" id="1.20.1730.10">
    <property type="entry name" value="Sodium/glucose cotransporter"/>
    <property type="match status" value="1"/>
</dbReference>
<feature type="transmembrane region" description="Helical" evidence="8">
    <location>
        <begin position="349"/>
        <end position="374"/>
    </location>
</feature>
<evidence type="ECO:0000313" key="9">
    <source>
        <dbReference type="EMBL" id="KAH7968524.1"/>
    </source>
</evidence>
<comment type="caution">
    <text evidence="9">The sequence shown here is derived from an EMBL/GenBank/DDBJ whole genome shotgun (WGS) entry which is preliminary data.</text>
</comment>
<dbReference type="GO" id="GO:0005886">
    <property type="term" value="C:plasma membrane"/>
    <property type="evidence" value="ECO:0007669"/>
    <property type="project" value="TreeGrafter"/>
</dbReference>
<feature type="transmembrane region" description="Helical" evidence="8">
    <location>
        <begin position="313"/>
        <end position="337"/>
    </location>
</feature>
<keyword evidence="4" id="KW-0406">Ion transport</keyword>
<reference evidence="9" key="2">
    <citation type="submission" date="2021-09" db="EMBL/GenBank/DDBJ databases">
        <authorList>
            <person name="Jia N."/>
            <person name="Wang J."/>
            <person name="Shi W."/>
            <person name="Du L."/>
            <person name="Sun Y."/>
            <person name="Zhan W."/>
            <person name="Jiang J."/>
            <person name="Wang Q."/>
            <person name="Zhang B."/>
            <person name="Ji P."/>
            <person name="Sakyi L.B."/>
            <person name="Cui X."/>
            <person name="Yuan T."/>
            <person name="Jiang B."/>
            <person name="Yang W."/>
            <person name="Lam T.T.-Y."/>
            <person name="Chang Q."/>
            <person name="Ding S."/>
            <person name="Wang X."/>
            <person name="Zhu J."/>
            <person name="Ruan X."/>
            <person name="Zhao L."/>
            <person name="Wei J."/>
            <person name="Que T."/>
            <person name="Du C."/>
            <person name="Cheng J."/>
            <person name="Dai P."/>
            <person name="Han X."/>
            <person name="Huang E."/>
            <person name="Gao Y."/>
            <person name="Liu J."/>
            <person name="Shao H."/>
            <person name="Ye R."/>
            <person name="Li L."/>
            <person name="Wei W."/>
            <person name="Wang X."/>
            <person name="Wang C."/>
            <person name="Huo Q."/>
            <person name="Li W."/>
            <person name="Guo W."/>
            <person name="Chen H."/>
            <person name="Chen S."/>
            <person name="Zhou L."/>
            <person name="Zhou L."/>
            <person name="Ni X."/>
            <person name="Tian J."/>
            <person name="Zhou Y."/>
            <person name="Sheng Y."/>
            <person name="Liu T."/>
            <person name="Pan Y."/>
            <person name="Xia L."/>
            <person name="Li J."/>
            <person name="Zhao F."/>
            <person name="Cao W."/>
        </authorList>
    </citation>
    <scope>NUCLEOTIDE SEQUENCE</scope>
    <source>
        <strain evidence="9">Rsan-2018</strain>
        <tissue evidence="9">Larvae</tissue>
    </source>
</reference>
<evidence type="ECO:0000313" key="10">
    <source>
        <dbReference type="Proteomes" id="UP000821837"/>
    </source>
</evidence>
<evidence type="ECO:0000256" key="3">
    <source>
        <dbReference type="ARBA" id="ARBA00023053"/>
    </source>
</evidence>
<feature type="transmembrane region" description="Helical" evidence="8">
    <location>
        <begin position="251"/>
        <end position="271"/>
    </location>
</feature>
<dbReference type="VEuPathDB" id="VectorBase:RSAN_049077"/>
<evidence type="ECO:0000256" key="1">
    <source>
        <dbReference type="ARBA" id="ARBA00022448"/>
    </source>
</evidence>
<reference evidence="9" key="1">
    <citation type="journal article" date="2020" name="Cell">
        <title>Large-Scale Comparative Analyses of Tick Genomes Elucidate Their Genetic Diversity and Vector Capacities.</title>
        <authorList>
            <consortium name="Tick Genome and Microbiome Consortium (TIGMIC)"/>
            <person name="Jia N."/>
            <person name="Wang J."/>
            <person name="Shi W."/>
            <person name="Du L."/>
            <person name="Sun Y."/>
            <person name="Zhan W."/>
            <person name="Jiang J.F."/>
            <person name="Wang Q."/>
            <person name="Zhang B."/>
            <person name="Ji P."/>
            <person name="Bell-Sakyi L."/>
            <person name="Cui X.M."/>
            <person name="Yuan T.T."/>
            <person name="Jiang B.G."/>
            <person name="Yang W.F."/>
            <person name="Lam T.T."/>
            <person name="Chang Q.C."/>
            <person name="Ding S.J."/>
            <person name="Wang X.J."/>
            <person name="Zhu J.G."/>
            <person name="Ruan X.D."/>
            <person name="Zhao L."/>
            <person name="Wei J.T."/>
            <person name="Ye R.Z."/>
            <person name="Que T.C."/>
            <person name="Du C.H."/>
            <person name="Zhou Y.H."/>
            <person name="Cheng J.X."/>
            <person name="Dai P.F."/>
            <person name="Guo W.B."/>
            <person name="Han X.H."/>
            <person name="Huang E.J."/>
            <person name="Li L.F."/>
            <person name="Wei W."/>
            <person name="Gao Y.C."/>
            <person name="Liu J.Z."/>
            <person name="Shao H.Z."/>
            <person name="Wang X."/>
            <person name="Wang C.C."/>
            <person name="Yang T.C."/>
            <person name="Huo Q.B."/>
            <person name="Li W."/>
            <person name="Chen H.Y."/>
            <person name="Chen S.E."/>
            <person name="Zhou L.G."/>
            <person name="Ni X.B."/>
            <person name="Tian J.H."/>
            <person name="Sheng Y."/>
            <person name="Liu T."/>
            <person name="Pan Y.S."/>
            <person name="Xia L.Y."/>
            <person name="Li J."/>
            <person name="Zhao F."/>
            <person name="Cao W.C."/>
        </authorList>
    </citation>
    <scope>NUCLEOTIDE SEQUENCE</scope>
    <source>
        <strain evidence="9">Rsan-2018</strain>
    </source>
</reference>
<dbReference type="AlphaFoldDB" id="A0A9D4Q5S1"/>
<dbReference type="GO" id="GO:0005307">
    <property type="term" value="F:choline:sodium symporter activity"/>
    <property type="evidence" value="ECO:0007669"/>
    <property type="project" value="TreeGrafter"/>
</dbReference>
<dbReference type="InterPro" id="IPR052244">
    <property type="entry name" value="Choline_transporter"/>
</dbReference>
<keyword evidence="2" id="KW-0769">Symport</keyword>
<evidence type="ECO:0000256" key="8">
    <source>
        <dbReference type="SAM" id="Phobius"/>
    </source>
</evidence>
<keyword evidence="10" id="KW-1185">Reference proteome</keyword>
<evidence type="ECO:0000256" key="5">
    <source>
        <dbReference type="ARBA" id="ARBA00023180"/>
    </source>
</evidence>
<keyword evidence="5" id="KW-0325">Glycoprotein</keyword>
<feature type="region of interest" description="Disordered" evidence="7">
    <location>
        <begin position="475"/>
        <end position="495"/>
    </location>
</feature>
<evidence type="ECO:0000256" key="2">
    <source>
        <dbReference type="ARBA" id="ARBA00022847"/>
    </source>
</evidence>
<keyword evidence="1" id="KW-0813">Transport</keyword>
<keyword evidence="8" id="KW-0812">Transmembrane</keyword>
<feature type="compositionally biased region" description="Polar residues" evidence="7">
    <location>
        <begin position="486"/>
        <end position="495"/>
    </location>
</feature>
<dbReference type="EMBL" id="JABSTV010001248">
    <property type="protein sequence ID" value="KAH7968524.1"/>
    <property type="molecule type" value="Genomic_DNA"/>
</dbReference>
<protein>
    <submittedName>
        <fullName evidence="9">Uncharacterized protein</fullName>
    </submittedName>
</protein>
<feature type="transmembrane region" description="Helical" evidence="8">
    <location>
        <begin position="278"/>
        <end position="301"/>
    </location>
</feature>
<dbReference type="VEuPathDB" id="VectorBase:RSAN_027963"/>
<dbReference type="PANTHER" id="PTHR45897:SF4">
    <property type="entry name" value="HIGH-AFFINITY CHOLINE TRANSPORTER 1"/>
    <property type="match status" value="1"/>
</dbReference>
<evidence type="ECO:0000256" key="7">
    <source>
        <dbReference type="SAM" id="MobiDB-lite"/>
    </source>
</evidence>
<accession>A0A9D4Q5S1</accession>
<keyword evidence="6" id="KW-0739">Sodium transport</keyword>
<evidence type="ECO:0000256" key="6">
    <source>
        <dbReference type="ARBA" id="ARBA00023201"/>
    </source>
</evidence>